<keyword evidence="1" id="KW-1133">Transmembrane helix</keyword>
<evidence type="ECO:0000256" key="1">
    <source>
        <dbReference type="SAM" id="Phobius"/>
    </source>
</evidence>
<evidence type="ECO:0000313" key="2">
    <source>
        <dbReference type="EMBL" id="GGF37380.1"/>
    </source>
</evidence>
<dbReference type="EMBL" id="BMGP01000006">
    <property type="protein sequence ID" value="GGF37380.1"/>
    <property type="molecule type" value="Genomic_DNA"/>
</dbReference>
<name>A0A917EZM4_9MICO</name>
<dbReference type="RefSeq" id="WP_188680209.1">
    <property type="nucleotide sequence ID" value="NZ_BMGP01000006.1"/>
</dbReference>
<reference evidence="2 3" key="1">
    <citation type="journal article" date="2014" name="Int. J. Syst. Evol. Microbiol.">
        <title>Complete genome sequence of Corynebacterium casei LMG S-19264T (=DSM 44701T), isolated from a smear-ripened cheese.</title>
        <authorList>
            <consortium name="US DOE Joint Genome Institute (JGI-PGF)"/>
            <person name="Walter F."/>
            <person name="Albersmeier A."/>
            <person name="Kalinowski J."/>
            <person name="Ruckert C."/>
        </authorList>
    </citation>
    <scope>NUCLEOTIDE SEQUENCE [LARGE SCALE GENOMIC DNA]</scope>
    <source>
        <strain evidence="2 3">CGMCC 1.12976</strain>
    </source>
</reference>
<keyword evidence="1" id="KW-0812">Transmembrane</keyword>
<dbReference type="AlphaFoldDB" id="A0A917EZM4"/>
<proteinExistence type="predicted"/>
<evidence type="ECO:0000313" key="3">
    <source>
        <dbReference type="Proteomes" id="UP000598775"/>
    </source>
</evidence>
<dbReference type="Proteomes" id="UP000598775">
    <property type="component" value="Unassembled WGS sequence"/>
</dbReference>
<accession>A0A917EZM4</accession>
<keyword evidence="1" id="KW-0472">Membrane</keyword>
<organism evidence="2 3">
    <name type="scientific">Subtercola lobariae</name>
    <dbReference type="NCBI Taxonomy" id="1588641"/>
    <lineage>
        <taxon>Bacteria</taxon>
        <taxon>Bacillati</taxon>
        <taxon>Actinomycetota</taxon>
        <taxon>Actinomycetes</taxon>
        <taxon>Micrococcales</taxon>
        <taxon>Microbacteriaceae</taxon>
        <taxon>Subtercola</taxon>
    </lineage>
</organism>
<gene>
    <name evidence="2" type="ORF">GCM10011399_32910</name>
</gene>
<feature type="transmembrane region" description="Helical" evidence="1">
    <location>
        <begin position="33"/>
        <end position="57"/>
    </location>
</feature>
<protein>
    <submittedName>
        <fullName evidence="2">Uncharacterized protein</fullName>
    </submittedName>
</protein>
<keyword evidence="3" id="KW-1185">Reference proteome</keyword>
<comment type="caution">
    <text evidence="2">The sequence shown here is derived from an EMBL/GenBank/DDBJ whole genome shotgun (WGS) entry which is preliminary data.</text>
</comment>
<sequence length="129" mass="13891">MKAIDVSYDTDSRVFGFHNRHGQRVGISVAPGWPVAAVGTVLVASMLGSGTLIGYLARAAHETKLRLVILTVLTDSGEQVAGPVLSDQLDDDEAGLIMRAAARTDDPISTLRRFVTFRPDRGRSFSAHQ</sequence>